<evidence type="ECO:0000256" key="4">
    <source>
        <dbReference type="ARBA" id="ARBA00022806"/>
    </source>
</evidence>
<evidence type="ECO:0000256" key="2">
    <source>
        <dbReference type="ARBA" id="ARBA00022741"/>
    </source>
</evidence>
<dbReference type="InterPro" id="IPR001650">
    <property type="entry name" value="Helicase_C-like"/>
</dbReference>
<feature type="transmembrane region" description="Helical" evidence="7">
    <location>
        <begin position="196"/>
        <end position="225"/>
    </location>
</feature>
<evidence type="ECO:0000256" key="5">
    <source>
        <dbReference type="ARBA" id="ARBA00022840"/>
    </source>
</evidence>
<keyword evidence="7" id="KW-0472">Membrane</keyword>
<dbReference type="SMART" id="SM00487">
    <property type="entry name" value="DEXDc"/>
    <property type="match status" value="1"/>
</dbReference>
<evidence type="ECO:0000259" key="8">
    <source>
        <dbReference type="PROSITE" id="PS51192"/>
    </source>
</evidence>
<dbReference type="PANTHER" id="PTHR18934:SF99">
    <property type="entry name" value="ATP-DEPENDENT RNA HELICASE DHX37-RELATED"/>
    <property type="match status" value="1"/>
</dbReference>
<dbReference type="SUPFAM" id="SSF52540">
    <property type="entry name" value="P-loop containing nucleoside triphosphate hydrolases"/>
    <property type="match status" value="1"/>
</dbReference>
<dbReference type="PROSITE" id="PS51192">
    <property type="entry name" value="HELICASE_ATP_BIND_1"/>
    <property type="match status" value="1"/>
</dbReference>
<dbReference type="SMART" id="SM00490">
    <property type="entry name" value="HELICc"/>
    <property type="match status" value="1"/>
</dbReference>
<protein>
    <submittedName>
        <fullName evidence="10">NS3-like protein</fullName>
    </submittedName>
</protein>
<keyword evidence="7" id="KW-1133">Transmembrane helix</keyword>
<accession>A0A7T3R0M5</accession>
<evidence type="ECO:0000313" key="10">
    <source>
        <dbReference type="EMBL" id="QPZ88419.1"/>
    </source>
</evidence>
<dbReference type="GO" id="GO:0003723">
    <property type="term" value="F:RNA binding"/>
    <property type="evidence" value="ECO:0007669"/>
    <property type="project" value="TreeGrafter"/>
</dbReference>
<keyword evidence="7" id="KW-0812">Transmembrane</keyword>
<evidence type="ECO:0000256" key="3">
    <source>
        <dbReference type="ARBA" id="ARBA00022801"/>
    </source>
</evidence>
<keyword evidence="4" id="KW-0347">Helicase</keyword>
<dbReference type="InterPro" id="IPR011492">
    <property type="entry name" value="Flavi_DEAD"/>
</dbReference>
<dbReference type="Gene3D" id="2.40.10.120">
    <property type="match status" value="1"/>
</dbReference>
<dbReference type="InterPro" id="IPR027417">
    <property type="entry name" value="P-loop_NTPase"/>
</dbReference>
<dbReference type="InterPro" id="IPR009003">
    <property type="entry name" value="Peptidase_S1_PA"/>
</dbReference>
<evidence type="ECO:0000256" key="1">
    <source>
        <dbReference type="ARBA" id="ARBA00004340"/>
    </source>
</evidence>
<keyword evidence="2" id="KW-0547">Nucleotide-binding</keyword>
<reference evidence="10" key="1">
    <citation type="journal article" date="2020" name="Viruses">
        <title>Soybean Thrips (Thysanoptera: Thripidae) Harbor Highly Diverse Populations of Arthropod, Fungal and Plant Viruses.</title>
        <authorList>
            <person name="Thekke-Veetil T."/>
            <person name="Lagos-Kutz D."/>
            <person name="McCoppin N.K."/>
            <person name="Hartman G.L."/>
            <person name="Ju H.K."/>
            <person name="Lim H.S."/>
            <person name="Domier L.L."/>
        </authorList>
    </citation>
    <scope>NUCLEOTIDE SEQUENCE</scope>
    <source>
        <strain evidence="10">STN1ThV4</strain>
    </source>
</reference>
<keyword evidence="5" id="KW-0067">ATP-binding</keyword>
<dbReference type="SUPFAM" id="SSF50494">
    <property type="entry name" value="Trypsin-like serine proteases"/>
    <property type="match status" value="1"/>
</dbReference>
<organism evidence="10">
    <name type="scientific">Soybean thrips virus 4</name>
    <dbReference type="NCBI Taxonomy" id="2796558"/>
    <lineage>
        <taxon>Viruses</taxon>
        <taxon>Riboviria</taxon>
    </lineage>
</organism>
<sequence length="811" mass="91935">MRAAKPSMVSLPVSHFNVVLGLLAYTSIMNYTGLYLGGIFLVWYYEQIMFKFNKSETTNLWFFIGMTCSITGYPILLTPLLPLLWLWDQNLLDNKYDQISKMIGSTGKMTMDLMIPLSEPLTGVNSEILGLFRSGSILRNCYSDVVNELRWGFETTTTYIRQEGITTTPLDYSDKPALESADVYAKYKRYTEGARFSLMVICGAVSVALLGLLGMVIGILSVIVLQMETDNAKQITDERQRGVTFKDGIYKIGNKLFGFEYSHGIGVSHKSVMHVPYHVCHGKPLAYGMGRFYPYMIDVDRDLVTYGGPPQFQKPEKYEKIYVNCETTDSRTSYQVNATWNGSVNTVAWPGVTKPGESGSPVYSVEEDNLILVALAGRYVKDESSMVTEFANIDSTTEEEPGNYKRIITHPGSGKTRKQIPQIIRETLPGLKGKKILVTGPTRVVCMEMYNALKTEFRVGLNIRGSEAKRDHFANVQIAAHRTALKMLVTGDRVTKGIEMVMIDEAHVDDPATILLRQYVKSRMSAGLKVVELSATLDGLTNDGSNFDINDKEIMENEVVDTIRKELELEHRVMVFVPSMTSRAAKTIEREFKQYNPIRLSRATFEPAMRSIANTENKLIITTDIAECGINVNELDTVVDIGTKYKYVEEGNIIYGREIGLSLASITQRRGRVGRAKRGNYYFVKKKGITPDWVTSSEVDAKILATGRNWNCDEGNEWGLYLTDKQFRKWLNSEDLTPMDILLTTDTQGIRLKEQEIRVNWENWKKDKSTYYIGCSNNDCNQCEGHYRFYDERAHDRIFSTVNRLELRELD</sequence>
<dbReference type="PROSITE" id="PS51194">
    <property type="entry name" value="HELICASE_CTER"/>
    <property type="match status" value="1"/>
</dbReference>
<name>A0A7T3R0M5_9VIRU</name>
<feature type="transmembrane region" description="Helical" evidence="7">
    <location>
        <begin position="20"/>
        <end position="45"/>
    </location>
</feature>
<proteinExistence type="predicted"/>
<dbReference type="Gene3D" id="3.40.50.300">
    <property type="entry name" value="P-loop containing nucleotide triphosphate hydrolases"/>
    <property type="match status" value="2"/>
</dbReference>
<comment type="subcellular location">
    <subcellularLocation>
        <location evidence="1">Host cell</location>
    </subcellularLocation>
</comment>
<dbReference type="GO" id="GO:0016787">
    <property type="term" value="F:hydrolase activity"/>
    <property type="evidence" value="ECO:0007669"/>
    <property type="project" value="UniProtKB-KW"/>
</dbReference>
<dbReference type="GO" id="GO:0043657">
    <property type="term" value="C:host cell"/>
    <property type="evidence" value="ECO:0007669"/>
    <property type="project" value="UniProtKB-SubCell"/>
</dbReference>
<dbReference type="InterPro" id="IPR014001">
    <property type="entry name" value="Helicase_ATP-bd"/>
</dbReference>
<dbReference type="Pfam" id="PF07652">
    <property type="entry name" value="Flavi_DEAD"/>
    <property type="match status" value="1"/>
</dbReference>
<evidence type="ECO:0000259" key="9">
    <source>
        <dbReference type="PROSITE" id="PS51194"/>
    </source>
</evidence>
<feature type="domain" description="Helicase C-terminal" evidence="9">
    <location>
        <begin position="559"/>
        <end position="742"/>
    </location>
</feature>
<dbReference type="GO" id="GO:0003724">
    <property type="term" value="F:RNA helicase activity"/>
    <property type="evidence" value="ECO:0007669"/>
    <property type="project" value="UniProtKB-EC"/>
</dbReference>
<feature type="domain" description="Helicase ATP-binding" evidence="8">
    <location>
        <begin position="396"/>
        <end position="555"/>
    </location>
</feature>
<reference evidence="10" key="2">
    <citation type="submission" date="2020-09" db="EMBL/GenBank/DDBJ databases">
        <authorList>
            <person name="Thekke Veetil T."/>
            <person name="Lagos-Kutz D."/>
            <person name="Mccoppin N.K."/>
            <person name="Hartman G.L."/>
            <person name="Lim H.-S."/>
            <person name="Domier L.L."/>
        </authorList>
    </citation>
    <scope>NUCLEOTIDE SEQUENCE</scope>
    <source>
        <strain evidence="10">STN1ThV4</strain>
    </source>
</reference>
<dbReference type="GO" id="GO:0005524">
    <property type="term" value="F:ATP binding"/>
    <property type="evidence" value="ECO:0007669"/>
    <property type="project" value="UniProtKB-KW"/>
</dbReference>
<comment type="catalytic activity">
    <reaction evidence="6">
        <text>ATP + H2O = ADP + phosphate + H(+)</text>
        <dbReference type="Rhea" id="RHEA:13065"/>
        <dbReference type="ChEBI" id="CHEBI:15377"/>
        <dbReference type="ChEBI" id="CHEBI:15378"/>
        <dbReference type="ChEBI" id="CHEBI:30616"/>
        <dbReference type="ChEBI" id="CHEBI:43474"/>
        <dbReference type="ChEBI" id="CHEBI:456216"/>
        <dbReference type="EC" id="3.6.4.13"/>
    </reaction>
</comment>
<dbReference type="Pfam" id="PF00271">
    <property type="entry name" value="Helicase_C"/>
    <property type="match status" value="1"/>
</dbReference>
<dbReference type="EMBL" id="MW033626">
    <property type="protein sequence ID" value="QPZ88419.1"/>
    <property type="molecule type" value="Genomic_RNA"/>
</dbReference>
<dbReference type="PANTHER" id="PTHR18934">
    <property type="entry name" value="ATP-DEPENDENT RNA HELICASE"/>
    <property type="match status" value="1"/>
</dbReference>
<evidence type="ECO:0000256" key="7">
    <source>
        <dbReference type="SAM" id="Phobius"/>
    </source>
</evidence>
<evidence type="ECO:0000256" key="6">
    <source>
        <dbReference type="ARBA" id="ARBA00047984"/>
    </source>
</evidence>
<feature type="transmembrane region" description="Helical" evidence="7">
    <location>
        <begin position="60"/>
        <end position="87"/>
    </location>
</feature>
<keyword evidence="3" id="KW-0378">Hydrolase</keyword>